<dbReference type="PANTHER" id="PTHR43065:SF42">
    <property type="entry name" value="TWO-COMPONENT SENSOR PPRA"/>
    <property type="match status" value="1"/>
</dbReference>
<dbReference type="PANTHER" id="PTHR43065">
    <property type="entry name" value="SENSOR HISTIDINE KINASE"/>
    <property type="match status" value="1"/>
</dbReference>
<dbReference type="Gene3D" id="3.40.50.2300">
    <property type="match status" value="1"/>
</dbReference>
<evidence type="ECO:0000256" key="1">
    <source>
        <dbReference type="ARBA" id="ARBA00000085"/>
    </source>
</evidence>
<dbReference type="GO" id="GO:0000155">
    <property type="term" value="F:phosphorelay sensor kinase activity"/>
    <property type="evidence" value="ECO:0007669"/>
    <property type="project" value="InterPro"/>
</dbReference>
<dbReference type="SUPFAM" id="SSF55874">
    <property type="entry name" value="ATPase domain of HSP90 chaperone/DNA topoisomerase II/histidine kinase"/>
    <property type="match status" value="1"/>
</dbReference>
<keyword evidence="5" id="KW-0812">Transmembrane</keyword>
<dbReference type="InterPro" id="IPR005467">
    <property type="entry name" value="His_kinase_dom"/>
</dbReference>
<dbReference type="CDD" id="cd00082">
    <property type="entry name" value="HisKA"/>
    <property type="match status" value="1"/>
</dbReference>
<accession>A0A1M7XVN3</accession>
<feature type="domain" description="Histidine kinase" evidence="6">
    <location>
        <begin position="250"/>
        <end position="472"/>
    </location>
</feature>
<dbReference type="RefSeq" id="WP_073611483.1">
    <property type="nucleotide sequence ID" value="NZ_FRFE01000001.1"/>
</dbReference>
<evidence type="ECO:0000256" key="2">
    <source>
        <dbReference type="ARBA" id="ARBA00012438"/>
    </source>
</evidence>
<evidence type="ECO:0000256" key="4">
    <source>
        <dbReference type="PROSITE-ProRule" id="PRU00169"/>
    </source>
</evidence>
<evidence type="ECO:0000259" key="6">
    <source>
        <dbReference type="PROSITE" id="PS50109"/>
    </source>
</evidence>
<dbReference type="InterPro" id="IPR011006">
    <property type="entry name" value="CheY-like_superfamily"/>
</dbReference>
<dbReference type="Gene3D" id="3.30.565.10">
    <property type="entry name" value="Histidine kinase-like ATPase, C-terminal domain"/>
    <property type="match status" value="1"/>
</dbReference>
<feature type="modified residue" description="4-aspartylphosphate" evidence="4">
    <location>
        <position position="541"/>
    </location>
</feature>
<evidence type="ECO:0000259" key="7">
    <source>
        <dbReference type="PROSITE" id="PS50110"/>
    </source>
</evidence>
<dbReference type="OrthoDB" id="9761263at2"/>
<dbReference type="Pfam" id="PF02518">
    <property type="entry name" value="HATPase_c"/>
    <property type="match status" value="1"/>
</dbReference>
<feature type="transmembrane region" description="Helical" evidence="5">
    <location>
        <begin position="12"/>
        <end position="31"/>
    </location>
</feature>
<dbReference type="InterPro" id="IPR004358">
    <property type="entry name" value="Sig_transdc_His_kin-like_C"/>
</dbReference>
<dbReference type="EMBL" id="FRFE01000001">
    <property type="protein sequence ID" value="SHO42701.1"/>
    <property type="molecule type" value="Genomic_DNA"/>
</dbReference>
<organism evidence="8 9">
    <name type="scientific">Desulfopila aestuarii DSM 18488</name>
    <dbReference type="NCBI Taxonomy" id="1121416"/>
    <lineage>
        <taxon>Bacteria</taxon>
        <taxon>Pseudomonadati</taxon>
        <taxon>Thermodesulfobacteriota</taxon>
        <taxon>Desulfobulbia</taxon>
        <taxon>Desulfobulbales</taxon>
        <taxon>Desulfocapsaceae</taxon>
        <taxon>Desulfopila</taxon>
    </lineage>
</organism>
<protein>
    <recommendedName>
        <fullName evidence="2">histidine kinase</fullName>
        <ecNumber evidence="2">2.7.13.3</ecNumber>
    </recommendedName>
</protein>
<dbReference type="AlphaFoldDB" id="A0A1M7XVN3"/>
<dbReference type="SMART" id="SM00448">
    <property type="entry name" value="REC"/>
    <property type="match status" value="1"/>
</dbReference>
<sequence length="616" mass="68880">MKIVSLKLKIVLSTVLTCTLIVLAISFIDLFRYREAEKTRIHEEFVNFEKGAKVTIREAVWLYDWNMVRTILESQTSQVISFVEICDNKISKCLQHGTRNKSPYLEFQTSILYEGGDSDDEIEIGKIYLQSHYDTIPTYIYNDLPRFLFTNILSVFGIALILFSLFHRQVIQRLLILEQYTRKIDLKKIDSLDPPVCNDRVKFRDEIDLLADAVSNLIEKTKNELVRRKNLEQQLNQAQKMEALGNLAGGIAHDFNNILAAILGFAELSCLKCEPHSELHGNLKKIIGAGQRARNLISQILVFSRRTDSPQEILTLATVVDEALHLMRVSLPANIRIETVLDPDIRIKGDSTRLHQVIMNLTTNGAQAIGDRSGTLKIALRDDSINGQQAGISVLQPGRYCCLEISDDGPGIPDEILPRIFEPFFTTKQSGKGTGMGLAVVHGIVHNHGGAIIVDSTVGVGTTFSIYLPQTEEGIIEIDKLSDTPTGSGQTIVLVDDEIQVLDMGKSILEGLGYKVMSFNKPKEAIAFLQEENSIDLVITDLTMPEMSGVELANSLKVLYPSLPIMLWTGYKDDIASESLKENLIHRILQKPFHLEDLAQAVSQVLVNTNPTQQQR</sequence>
<dbReference type="PROSITE" id="PS50109">
    <property type="entry name" value="HIS_KIN"/>
    <property type="match status" value="1"/>
</dbReference>
<keyword evidence="8" id="KW-0418">Kinase</keyword>
<keyword evidence="9" id="KW-1185">Reference proteome</keyword>
<keyword evidence="3 4" id="KW-0597">Phosphoprotein</keyword>
<dbReference type="InterPro" id="IPR003594">
    <property type="entry name" value="HATPase_dom"/>
</dbReference>
<evidence type="ECO:0000313" key="9">
    <source>
        <dbReference type="Proteomes" id="UP000184603"/>
    </source>
</evidence>
<keyword evidence="5" id="KW-1133">Transmembrane helix</keyword>
<dbReference type="InterPro" id="IPR003661">
    <property type="entry name" value="HisK_dim/P_dom"/>
</dbReference>
<evidence type="ECO:0000256" key="3">
    <source>
        <dbReference type="ARBA" id="ARBA00022553"/>
    </source>
</evidence>
<dbReference type="InterPro" id="IPR001789">
    <property type="entry name" value="Sig_transdc_resp-reg_receiver"/>
</dbReference>
<dbReference type="Pfam" id="PF00072">
    <property type="entry name" value="Response_reg"/>
    <property type="match status" value="1"/>
</dbReference>
<dbReference type="Proteomes" id="UP000184603">
    <property type="component" value="Unassembled WGS sequence"/>
</dbReference>
<dbReference type="EC" id="2.7.13.3" evidence="2"/>
<dbReference type="SUPFAM" id="SSF52172">
    <property type="entry name" value="CheY-like"/>
    <property type="match status" value="1"/>
</dbReference>
<proteinExistence type="predicted"/>
<gene>
    <name evidence="8" type="ORF">SAMN02745220_00102</name>
</gene>
<comment type="catalytic activity">
    <reaction evidence="1">
        <text>ATP + protein L-histidine = ADP + protein N-phospho-L-histidine.</text>
        <dbReference type="EC" id="2.7.13.3"/>
    </reaction>
</comment>
<feature type="transmembrane region" description="Helical" evidence="5">
    <location>
        <begin position="147"/>
        <end position="166"/>
    </location>
</feature>
<dbReference type="SMART" id="SM00387">
    <property type="entry name" value="HATPase_c"/>
    <property type="match status" value="1"/>
</dbReference>
<dbReference type="InterPro" id="IPR036097">
    <property type="entry name" value="HisK_dim/P_sf"/>
</dbReference>
<evidence type="ECO:0000313" key="8">
    <source>
        <dbReference type="EMBL" id="SHO42701.1"/>
    </source>
</evidence>
<dbReference type="SUPFAM" id="SSF47384">
    <property type="entry name" value="Homodimeric domain of signal transducing histidine kinase"/>
    <property type="match status" value="1"/>
</dbReference>
<reference evidence="8 9" key="1">
    <citation type="submission" date="2016-12" db="EMBL/GenBank/DDBJ databases">
        <authorList>
            <person name="Song W.-J."/>
            <person name="Kurnit D.M."/>
        </authorList>
    </citation>
    <scope>NUCLEOTIDE SEQUENCE [LARGE SCALE GENOMIC DNA]</scope>
    <source>
        <strain evidence="8 9">DSM 18488</strain>
    </source>
</reference>
<name>A0A1M7XVN3_9BACT</name>
<dbReference type="SMART" id="SM00388">
    <property type="entry name" value="HisKA"/>
    <property type="match status" value="1"/>
</dbReference>
<dbReference type="STRING" id="1121416.SAMN02745220_00102"/>
<dbReference type="PROSITE" id="PS50110">
    <property type="entry name" value="RESPONSE_REGULATORY"/>
    <property type="match status" value="1"/>
</dbReference>
<dbReference type="Gene3D" id="1.10.287.130">
    <property type="match status" value="1"/>
</dbReference>
<keyword evidence="5" id="KW-0472">Membrane</keyword>
<dbReference type="Pfam" id="PF00512">
    <property type="entry name" value="HisKA"/>
    <property type="match status" value="1"/>
</dbReference>
<evidence type="ECO:0000256" key="5">
    <source>
        <dbReference type="SAM" id="Phobius"/>
    </source>
</evidence>
<keyword evidence="8" id="KW-0808">Transferase</keyword>
<dbReference type="PRINTS" id="PR00344">
    <property type="entry name" value="BCTRLSENSOR"/>
</dbReference>
<feature type="domain" description="Response regulatory" evidence="7">
    <location>
        <begin position="491"/>
        <end position="606"/>
    </location>
</feature>
<dbReference type="InterPro" id="IPR036890">
    <property type="entry name" value="HATPase_C_sf"/>
</dbReference>